<feature type="domain" description="HTH luxR-type" evidence="3">
    <location>
        <begin position="880"/>
        <end position="946"/>
    </location>
</feature>
<dbReference type="RefSeq" id="WP_208274563.1">
    <property type="nucleotide sequence ID" value="NZ_BAAAGM010000100.1"/>
</dbReference>
<dbReference type="PANTHER" id="PTHR16305">
    <property type="entry name" value="TESTICULAR SOLUBLE ADENYLYL CYCLASE"/>
    <property type="match status" value="1"/>
</dbReference>
<dbReference type="InterPro" id="IPR000792">
    <property type="entry name" value="Tscrpt_reg_LuxR_C"/>
</dbReference>
<comment type="caution">
    <text evidence="4">The sequence shown here is derived from an EMBL/GenBank/DDBJ whole genome shotgun (WGS) entry which is preliminary data.</text>
</comment>
<protein>
    <submittedName>
        <fullName evidence="4">AAA family ATPase</fullName>
    </submittedName>
</protein>
<dbReference type="PANTHER" id="PTHR16305:SF35">
    <property type="entry name" value="TRANSCRIPTIONAL ACTIVATOR DOMAIN"/>
    <property type="match status" value="1"/>
</dbReference>
<evidence type="ECO:0000256" key="1">
    <source>
        <dbReference type="ARBA" id="ARBA00022741"/>
    </source>
</evidence>
<dbReference type="InterPro" id="IPR041664">
    <property type="entry name" value="AAA_16"/>
</dbReference>
<keyword evidence="1" id="KW-0547">Nucleotide-binding</keyword>
<dbReference type="Proteomes" id="UP000666915">
    <property type="component" value="Unassembled WGS sequence"/>
</dbReference>
<proteinExistence type="predicted"/>
<dbReference type="SUPFAM" id="SSF52540">
    <property type="entry name" value="P-loop containing nucleoside triphosphate hydrolases"/>
    <property type="match status" value="1"/>
</dbReference>
<dbReference type="Pfam" id="PF00196">
    <property type="entry name" value="GerE"/>
    <property type="match status" value="1"/>
</dbReference>
<dbReference type="SUPFAM" id="SSF46894">
    <property type="entry name" value="C-terminal effector domain of the bipartite response regulators"/>
    <property type="match status" value="1"/>
</dbReference>
<dbReference type="PROSITE" id="PS50043">
    <property type="entry name" value="HTH_LUXR_2"/>
    <property type="match status" value="1"/>
</dbReference>
<dbReference type="SUPFAM" id="SSF48452">
    <property type="entry name" value="TPR-like"/>
    <property type="match status" value="1"/>
</dbReference>
<dbReference type="InterPro" id="IPR011990">
    <property type="entry name" value="TPR-like_helical_dom_sf"/>
</dbReference>
<keyword evidence="2" id="KW-0067">ATP-binding</keyword>
<dbReference type="InterPro" id="IPR016032">
    <property type="entry name" value="Sig_transdc_resp-reg_C-effctor"/>
</dbReference>
<dbReference type="Pfam" id="PF13191">
    <property type="entry name" value="AAA_16"/>
    <property type="match status" value="1"/>
</dbReference>
<evidence type="ECO:0000313" key="4">
    <source>
        <dbReference type="EMBL" id="MBO2445276.1"/>
    </source>
</evidence>
<dbReference type="PRINTS" id="PR00038">
    <property type="entry name" value="HTHLUXR"/>
</dbReference>
<dbReference type="EMBL" id="JAGEOK010000069">
    <property type="protein sequence ID" value="MBO2445276.1"/>
    <property type="molecule type" value="Genomic_DNA"/>
</dbReference>
<organism evidence="4 5">
    <name type="scientific">Actinomadura nitritigenes</name>
    <dbReference type="NCBI Taxonomy" id="134602"/>
    <lineage>
        <taxon>Bacteria</taxon>
        <taxon>Bacillati</taxon>
        <taxon>Actinomycetota</taxon>
        <taxon>Actinomycetes</taxon>
        <taxon>Streptosporangiales</taxon>
        <taxon>Thermomonosporaceae</taxon>
        <taxon>Actinomadura</taxon>
    </lineage>
</organism>
<dbReference type="PROSITE" id="PS00622">
    <property type="entry name" value="HTH_LUXR_1"/>
    <property type="match status" value="1"/>
</dbReference>
<dbReference type="InterPro" id="IPR036388">
    <property type="entry name" value="WH-like_DNA-bd_sf"/>
</dbReference>
<reference evidence="4 5" key="1">
    <citation type="submission" date="2021-03" db="EMBL/GenBank/DDBJ databases">
        <authorList>
            <person name="Kanchanasin P."/>
            <person name="Saeng-In P."/>
            <person name="Phongsopitanun W."/>
            <person name="Yuki M."/>
            <person name="Kudo T."/>
            <person name="Ohkuma M."/>
            <person name="Tanasupawat S."/>
        </authorList>
    </citation>
    <scope>NUCLEOTIDE SEQUENCE [LARGE SCALE GENOMIC DNA]</scope>
    <source>
        <strain evidence="4 5">L46</strain>
    </source>
</reference>
<dbReference type="SMART" id="SM00421">
    <property type="entry name" value="HTH_LUXR"/>
    <property type="match status" value="1"/>
</dbReference>
<name>A0ABS3RGJ6_9ACTN</name>
<evidence type="ECO:0000313" key="5">
    <source>
        <dbReference type="Proteomes" id="UP000666915"/>
    </source>
</evidence>
<accession>A0ABS3RGJ6</accession>
<evidence type="ECO:0000259" key="3">
    <source>
        <dbReference type="PROSITE" id="PS50043"/>
    </source>
</evidence>
<dbReference type="CDD" id="cd06170">
    <property type="entry name" value="LuxR_C_like"/>
    <property type="match status" value="1"/>
</dbReference>
<sequence length="947" mass="99043">MDDGPSMLLERDREVAILNAVVDAAARGDGSATVLRGAPGTGKTRLLEVAAERARAAGMPVLAGHGRELERQIALGVAADLFAALLAAADPDERRRLLSGPAAPAAALLTDTPTESAHPDALPLGLCWLAAHLTGWDTPGAPRSALFMVDDAQWADAASQRFLTMLADRVDRLPLALVVALRDGEDSSDATASQRLMTATAGPRGRLLTLAPLTAEAVGRLVTAAFPGPDPALAEAVGHASGGNPFLVTELLRSLRADGVIPAADAVAGLVPETVLHSVLARLGQLPADAARLATAVAVLGDGTPLRRAAALAELDPAAAERAADTLAAARLLLPGSPLRFIHPLVGAAVYADQPAFARSRAHRRAADLLTADGEGAEKAAGHLLAMEPEGDPDVVGVLREAAARTLRRGDPGAAARLLERAVAEPPPPRLRGELLIELARAKLIAGDLAGHTILTDGIELLDEDAVQVRVRALGLLAKARHGSGDPAGAAAAGEEALRLLDPDDPGRQDLLADYLAITMFHAPLRREASTWLRPVLDDARRGRPPTRPRLLAQVVLWLALAGEPASLVRPLADRALAADALADLAEQGASLGLVLHALVIIGEVTAAENAATAAMAAARHSGDILAYGYGSYHRALVHLNQGALTEALADLEAARIPHEAGWTAASGWNAWLLARVLMAYGDRTGAEEALRTADRYPADSMEAGLVRHVRAQLALSDGRPAAALEEARAAGRHLGEIYDIDHPGLLPWRTTAALAAHHLGDHRLAGELAGQALERARAVGVRRDVGVALRVAGLVARPGPDIALLAEAVRTLERIPAAIEHAHALVDLGTMLRQAGRRTAGAQPLRAGLAIAEARHARPLADRARAELRSLGLRPRRVAVRGVDALTPAEHRVALLALHGQSNRQIAQSLFITTKTVETHLARAYRKLAISNRHELNVAFAGSTDP</sequence>
<dbReference type="Gene3D" id="1.10.10.10">
    <property type="entry name" value="Winged helix-like DNA-binding domain superfamily/Winged helix DNA-binding domain"/>
    <property type="match status" value="1"/>
</dbReference>
<evidence type="ECO:0000256" key="2">
    <source>
        <dbReference type="ARBA" id="ARBA00022840"/>
    </source>
</evidence>
<keyword evidence="5" id="KW-1185">Reference proteome</keyword>
<gene>
    <name evidence="4" type="ORF">J4557_48025</name>
</gene>
<dbReference type="InterPro" id="IPR027417">
    <property type="entry name" value="P-loop_NTPase"/>
</dbReference>